<evidence type="ECO:0000256" key="1">
    <source>
        <dbReference type="SAM" id="MobiDB-lite"/>
    </source>
</evidence>
<dbReference type="AlphaFoldDB" id="A0A9N7V122"/>
<name>A0A9N7V122_PLEPL</name>
<evidence type="ECO:0000313" key="2">
    <source>
        <dbReference type="EMBL" id="CAB1440525.1"/>
    </source>
</evidence>
<keyword evidence="3" id="KW-1185">Reference proteome</keyword>
<reference evidence="2" key="1">
    <citation type="submission" date="2020-03" db="EMBL/GenBank/DDBJ databases">
        <authorList>
            <person name="Weist P."/>
        </authorList>
    </citation>
    <scope>NUCLEOTIDE SEQUENCE</scope>
</reference>
<feature type="region of interest" description="Disordered" evidence="1">
    <location>
        <begin position="1"/>
        <end position="26"/>
    </location>
</feature>
<sequence>MAGRHRLEREVPRRKVSQRKRGSREGRVPVCRLLCEVSRDCQAAPRTLLDRESSAGRHFVSLLRLNNSPRPQLANEEEKRCNALGGKTRSVSEQGEVFSHASSLVIHIPGLTQ</sequence>
<dbReference type="EMBL" id="CADEAL010002461">
    <property type="protein sequence ID" value="CAB1440525.1"/>
    <property type="molecule type" value="Genomic_DNA"/>
</dbReference>
<feature type="compositionally biased region" description="Basic and acidic residues" evidence="1">
    <location>
        <begin position="1"/>
        <end position="13"/>
    </location>
</feature>
<evidence type="ECO:0000313" key="3">
    <source>
        <dbReference type="Proteomes" id="UP001153269"/>
    </source>
</evidence>
<dbReference type="Proteomes" id="UP001153269">
    <property type="component" value="Unassembled WGS sequence"/>
</dbReference>
<protein>
    <submittedName>
        <fullName evidence="2">Uncharacterized protein</fullName>
    </submittedName>
</protein>
<organism evidence="2 3">
    <name type="scientific">Pleuronectes platessa</name>
    <name type="common">European plaice</name>
    <dbReference type="NCBI Taxonomy" id="8262"/>
    <lineage>
        <taxon>Eukaryota</taxon>
        <taxon>Metazoa</taxon>
        <taxon>Chordata</taxon>
        <taxon>Craniata</taxon>
        <taxon>Vertebrata</taxon>
        <taxon>Euteleostomi</taxon>
        <taxon>Actinopterygii</taxon>
        <taxon>Neopterygii</taxon>
        <taxon>Teleostei</taxon>
        <taxon>Neoteleostei</taxon>
        <taxon>Acanthomorphata</taxon>
        <taxon>Carangaria</taxon>
        <taxon>Pleuronectiformes</taxon>
        <taxon>Pleuronectoidei</taxon>
        <taxon>Pleuronectidae</taxon>
        <taxon>Pleuronectes</taxon>
    </lineage>
</organism>
<gene>
    <name evidence="2" type="ORF">PLEPLA_LOCUS28291</name>
</gene>
<comment type="caution">
    <text evidence="2">The sequence shown here is derived from an EMBL/GenBank/DDBJ whole genome shotgun (WGS) entry which is preliminary data.</text>
</comment>
<proteinExistence type="predicted"/>
<accession>A0A9N7V122</accession>